<evidence type="ECO:0000313" key="5">
    <source>
        <dbReference type="EMBL" id="KSU49439.1"/>
    </source>
</evidence>
<feature type="domain" description="AAA+ ATPase" evidence="4">
    <location>
        <begin position="534"/>
        <end position="671"/>
    </location>
</feature>
<dbReference type="InterPro" id="IPR003593">
    <property type="entry name" value="AAA+_ATPase"/>
</dbReference>
<dbReference type="EMBL" id="LNQL01000002">
    <property type="protein sequence ID" value="KSU49439.1"/>
    <property type="molecule type" value="Genomic_DNA"/>
</dbReference>
<dbReference type="GO" id="GO:0016887">
    <property type="term" value="F:ATP hydrolysis activity"/>
    <property type="evidence" value="ECO:0007669"/>
    <property type="project" value="InterPro"/>
</dbReference>
<dbReference type="InterPro" id="IPR003959">
    <property type="entry name" value="ATPase_AAA_core"/>
</dbReference>
<dbReference type="Gene3D" id="1.10.8.60">
    <property type="match status" value="1"/>
</dbReference>
<evidence type="ECO:0000313" key="6">
    <source>
        <dbReference type="Proteomes" id="UP000053797"/>
    </source>
</evidence>
<gene>
    <name evidence="5" type="ORF">AS033_08710</name>
</gene>
<dbReference type="PRINTS" id="PR00819">
    <property type="entry name" value="CBXCFQXSUPER"/>
</dbReference>
<dbReference type="FunFam" id="3.40.50.300:FF:000216">
    <property type="entry name" value="Type VII secretion ATPase EccA"/>
    <property type="match status" value="2"/>
</dbReference>
<dbReference type="SMART" id="SM00382">
    <property type="entry name" value="AAA"/>
    <property type="match status" value="2"/>
</dbReference>
<dbReference type="GO" id="GO:0005524">
    <property type="term" value="F:ATP binding"/>
    <property type="evidence" value="ECO:0007669"/>
    <property type="project" value="UniProtKB-KW"/>
</dbReference>
<evidence type="ECO:0000256" key="3">
    <source>
        <dbReference type="ARBA" id="ARBA00022840"/>
    </source>
</evidence>
<dbReference type="PANTHER" id="PTHR43392:SF2">
    <property type="entry name" value="AAA-TYPE ATPASE FAMILY PROTEIN _ ANKYRIN REPEAT FAMILY PROTEIN"/>
    <property type="match status" value="1"/>
</dbReference>
<accession>A0A0V8GH15</accession>
<proteinExistence type="inferred from homology"/>
<dbReference type="RefSeq" id="WP_058265214.1">
    <property type="nucleotide sequence ID" value="NZ_FMYN01000002.1"/>
</dbReference>
<dbReference type="InterPro" id="IPR050773">
    <property type="entry name" value="CbxX/CfxQ_RuBisCO_ESX"/>
</dbReference>
<comment type="caution">
    <text evidence="5">The sequence shown here is derived from an EMBL/GenBank/DDBJ whole genome shotgun (WGS) entry which is preliminary data.</text>
</comment>
<protein>
    <submittedName>
        <fullName evidence="5">ATPase</fullName>
    </submittedName>
</protein>
<dbReference type="InterPro" id="IPR000641">
    <property type="entry name" value="CbxX/CfxQ"/>
</dbReference>
<name>A0A0V8GH15_9BACL</name>
<dbReference type="InterPro" id="IPR027417">
    <property type="entry name" value="P-loop_NTPase"/>
</dbReference>
<dbReference type="InterPro" id="IPR041627">
    <property type="entry name" value="AAA_lid_6"/>
</dbReference>
<dbReference type="PANTHER" id="PTHR43392">
    <property type="entry name" value="AAA-TYPE ATPASE FAMILY PROTEIN / ANKYRIN REPEAT FAMILY PROTEIN"/>
    <property type="match status" value="1"/>
</dbReference>
<evidence type="ECO:0000256" key="1">
    <source>
        <dbReference type="ARBA" id="ARBA00010378"/>
    </source>
</evidence>
<dbReference type="Pfam" id="PF17866">
    <property type="entry name" value="AAA_lid_6"/>
    <property type="match status" value="2"/>
</dbReference>
<feature type="domain" description="AAA+ ATPase" evidence="4">
    <location>
        <begin position="262"/>
        <end position="452"/>
    </location>
</feature>
<sequence length="747" mass="83822">MEAFSKEEMFNQIKAWEEGAKVEEVLALRYAQSSRLLGETEALVRILALLVEHRYIMTGRLDALAESWIQEIRQHGRLPARLEQLLTEQQLQSTYQRLVAHTFPTIRETDNANAKRSATKELILQASQIVEETEQIVELTERLRRLDAGRWTELFEAGTALLRSSATLEQTAQTFVDSLQERFYSREAFREMTELKATTIQDLKRVVALLPVESKQVERSALEELDAMIGLEDIKQRVHHMYRFLKYQQKRSEDGYRSSDQPSLHMIFMGNPGTGKTTLARLMAKIYHELGLLERPEVVETDRSSLVGAFVGQTEEQVMSKVREAVGGVLFIDEAYALKRAGQSGNDYGQAAIDTLVAAMTSGEYAGRFAVVLAGYPEEMRDFLKANPGLRSRFPESNHYLLADYTDQELLAIGRSIATANDYVLTEQAERALLGRLERERVDASFGNGRAVRNIVLDAIFKKGSSLGESASHEDFALLEQEDFEMVQEPDATVEERIASLVGLSDLKDELKQIEALLSMQKRRREAGYKVLPVELHAVFSGNSGTGKTTVAQLYADVLRQCGYLKRGHLKVVSRADLVSGYVGQTAQKTRDAIRDALGGVLFIDEAYALNGGANDFGKEAIDTLVDEMTKHQDNLVVVLAGYEQQMNALLASNPGLKSRFKRSFHFPNYSPDELIQIIEGYAARFGYELTEDARLTLTEKIDVVPNGNARAAITIVEQAIAKQSMRLIDKVSLSGSEWSYLEKEDF</sequence>
<dbReference type="Gene3D" id="3.40.50.300">
    <property type="entry name" value="P-loop containing nucleotide triphosphate hydrolases"/>
    <property type="match status" value="2"/>
</dbReference>
<keyword evidence="2" id="KW-0547">Nucleotide-binding</keyword>
<reference evidence="5 6" key="1">
    <citation type="journal article" date="2015" name="Int. J. Syst. Evol. Microbiol.">
        <title>Exiguobacterium enclense sp. nov., isolated from sediment.</title>
        <authorList>
            <person name="Dastager S.G."/>
            <person name="Mawlankar R."/>
            <person name="Sonalkar V.V."/>
            <person name="Thorat M.N."/>
            <person name="Mual P."/>
            <person name="Verma A."/>
            <person name="Krishnamurthi S."/>
            <person name="Tang S.K."/>
            <person name="Li W.J."/>
        </authorList>
    </citation>
    <scope>NUCLEOTIDE SEQUENCE [LARGE SCALE GENOMIC DNA]</scope>
    <source>
        <strain evidence="5 6">NIO-1109</strain>
    </source>
</reference>
<dbReference type="Pfam" id="PF00004">
    <property type="entry name" value="AAA"/>
    <property type="match status" value="2"/>
</dbReference>
<keyword evidence="3" id="KW-0067">ATP-binding</keyword>
<dbReference type="CDD" id="cd00009">
    <property type="entry name" value="AAA"/>
    <property type="match status" value="2"/>
</dbReference>
<dbReference type="SUPFAM" id="SSF52540">
    <property type="entry name" value="P-loop containing nucleoside triphosphate hydrolases"/>
    <property type="match status" value="2"/>
</dbReference>
<organism evidence="5 6">
    <name type="scientific">Exiguobacterium indicum</name>
    <dbReference type="NCBI Taxonomy" id="296995"/>
    <lineage>
        <taxon>Bacteria</taxon>
        <taxon>Bacillati</taxon>
        <taxon>Bacillota</taxon>
        <taxon>Bacilli</taxon>
        <taxon>Bacillales</taxon>
        <taxon>Bacillales Family XII. Incertae Sedis</taxon>
        <taxon>Exiguobacterium</taxon>
    </lineage>
</organism>
<evidence type="ECO:0000256" key="2">
    <source>
        <dbReference type="ARBA" id="ARBA00022741"/>
    </source>
</evidence>
<dbReference type="Proteomes" id="UP000053797">
    <property type="component" value="Unassembled WGS sequence"/>
</dbReference>
<dbReference type="AlphaFoldDB" id="A0A0V8GH15"/>
<evidence type="ECO:0000259" key="4">
    <source>
        <dbReference type="SMART" id="SM00382"/>
    </source>
</evidence>
<dbReference type="OrthoDB" id="9806903at2"/>
<comment type="similarity">
    <text evidence="1">Belongs to the CbxX/CfxQ family.</text>
</comment>